<dbReference type="PANTHER" id="PTHR11730">
    <property type="entry name" value="AMMONIUM TRANSPORTER"/>
    <property type="match status" value="1"/>
</dbReference>
<feature type="transmembrane region" description="Helical" evidence="8">
    <location>
        <begin position="144"/>
        <end position="164"/>
    </location>
</feature>
<evidence type="ECO:0000256" key="8">
    <source>
        <dbReference type="SAM" id="Phobius"/>
    </source>
</evidence>
<dbReference type="SUPFAM" id="SSF111352">
    <property type="entry name" value="Ammonium transporter"/>
    <property type="match status" value="1"/>
</dbReference>
<evidence type="ECO:0000256" key="2">
    <source>
        <dbReference type="ARBA" id="ARBA00005887"/>
    </source>
</evidence>
<dbReference type="PANTHER" id="PTHR11730:SF6">
    <property type="entry name" value="AMMONIUM TRANSPORTER"/>
    <property type="match status" value="1"/>
</dbReference>
<dbReference type="EMBL" id="CAXHTA020000011">
    <property type="protein sequence ID" value="CAL5224495.1"/>
    <property type="molecule type" value="Genomic_DNA"/>
</dbReference>
<keyword evidence="3" id="KW-0813">Transport</keyword>
<evidence type="ECO:0000256" key="4">
    <source>
        <dbReference type="ARBA" id="ARBA00022692"/>
    </source>
</evidence>
<comment type="caution">
    <text evidence="10">The sequence shown here is derived from an EMBL/GenBank/DDBJ whole genome shotgun (WGS) entry which is preliminary data.</text>
</comment>
<dbReference type="InterPro" id="IPR024041">
    <property type="entry name" value="NH4_transpt_AmtB-like_dom"/>
</dbReference>
<gene>
    <name evidence="10" type="primary">g7191</name>
    <name evidence="10" type="ORF">VP750_LOCUS6154</name>
</gene>
<evidence type="ECO:0000256" key="3">
    <source>
        <dbReference type="ARBA" id="ARBA00022448"/>
    </source>
</evidence>
<feature type="domain" description="Ammonium transporter AmtB-like" evidence="9">
    <location>
        <begin position="1"/>
        <end position="185"/>
    </location>
</feature>
<comment type="similarity">
    <text evidence="2">Belongs to the ammonia transporter channel (TC 1.A.11.2) family.</text>
</comment>
<evidence type="ECO:0000256" key="7">
    <source>
        <dbReference type="ARBA" id="ARBA00023177"/>
    </source>
</evidence>
<dbReference type="Proteomes" id="UP001497392">
    <property type="component" value="Unassembled WGS sequence"/>
</dbReference>
<evidence type="ECO:0000259" key="9">
    <source>
        <dbReference type="Pfam" id="PF00909"/>
    </source>
</evidence>
<keyword evidence="6 8" id="KW-0472">Membrane</keyword>
<dbReference type="InterPro" id="IPR018047">
    <property type="entry name" value="Ammonium_transpt_CS"/>
</dbReference>
<keyword evidence="11" id="KW-1185">Reference proteome</keyword>
<evidence type="ECO:0000256" key="6">
    <source>
        <dbReference type="ARBA" id="ARBA00023136"/>
    </source>
</evidence>
<keyword evidence="4 8" id="KW-0812">Transmembrane</keyword>
<keyword evidence="5 8" id="KW-1133">Transmembrane helix</keyword>
<evidence type="ECO:0000313" key="11">
    <source>
        <dbReference type="Proteomes" id="UP001497392"/>
    </source>
</evidence>
<keyword evidence="7" id="KW-0924">Ammonia transport</keyword>
<sequence length="185" mass="19160">MGVIDFAGSGNVHMTGGGAALMGAFMLGPRLGRFSEEGVVAYMRPASATSQVLGTFILWFGWYGFNPGSTGCMYGCMRLASRIAVNTTLAAAAGGLTSLFCETLLGHPGDISPILNGILAGEPCPQSCLRLVGITSACSVVEHYGAVIIGAIGGIIMLASSKLLKRIRIDDPLDSVSVHFSCGIW</sequence>
<accession>A0ABP1FX77</accession>
<name>A0ABP1FX77_9CHLO</name>
<evidence type="ECO:0000256" key="1">
    <source>
        <dbReference type="ARBA" id="ARBA00004141"/>
    </source>
</evidence>
<dbReference type="InterPro" id="IPR029020">
    <property type="entry name" value="Ammonium/urea_transptr"/>
</dbReference>
<reference evidence="10 11" key="1">
    <citation type="submission" date="2024-06" db="EMBL/GenBank/DDBJ databases">
        <authorList>
            <person name="Kraege A."/>
            <person name="Thomma B."/>
        </authorList>
    </citation>
    <scope>NUCLEOTIDE SEQUENCE [LARGE SCALE GENOMIC DNA]</scope>
</reference>
<evidence type="ECO:0000313" key="10">
    <source>
        <dbReference type="EMBL" id="CAL5224495.1"/>
    </source>
</evidence>
<dbReference type="Pfam" id="PF00909">
    <property type="entry name" value="Ammonium_transp"/>
    <property type="match status" value="1"/>
</dbReference>
<evidence type="ECO:0000256" key="5">
    <source>
        <dbReference type="ARBA" id="ARBA00022989"/>
    </source>
</evidence>
<dbReference type="Gene3D" id="1.10.3430.10">
    <property type="entry name" value="Ammonium transporter AmtB like domains"/>
    <property type="match status" value="1"/>
</dbReference>
<protein>
    <submittedName>
        <fullName evidence="10">G7191 protein</fullName>
    </submittedName>
</protein>
<organism evidence="10 11">
    <name type="scientific">Coccomyxa viridis</name>
    <dbReference type="NCBI Taxonomy" id="1274662"/>
    <lineage>
        <taxon>Eukaryota</taxon>
        <taxon>Viridiplantae</taxon>
        <taxon>Chlorophyta</taxon>
        <taxon>core chlorophytes</taxon>
        <taxon>Trebouxiophyceae</taxon>
        <taxon>Trebouxiophyceae incertae sedis</taxon>
        <taxon>Coccomyxaceae</taxon>
        <taxon>Coccomyxa</taxon>
    </lineage>
</organism>
<comment type="subcellular location">
    <subcellularLocation>
        <location evidence="1">Membrane</location>
        <topology evidence="1">Multi-pass membrane protein</topology>
    </subcellularLocation>
</comment>
<dbReference type="PROSITE" id="PS01219">
    <property type="entry name" value="AMMONIUM_TRANSP"/>
    <property type="match status" value="1"/>
</dbReference>
<proteinExistence type="inferred from homology"/>